<proteinExistence type="predicted"/>
<accession>A0A0F9RAA8</accession>
<gene>
    <name evidence="1" type="ORF">LCGC14_0602340</name>
</gene>
<name>A0A0F9RAA8_9ZZZZ</name>
<comment type="caution">
    <text evidence="1">The sequence shown here is derived from an EMBL/GenBank/DDBJ whole genome shotgun (WGS) entry which is preliminary data.</text>
</comment>
<evidence type="ECO:0000313" key="1">
    <source>
        <dbReference type="EMBL" id="KKN53450.1"/>
    </source>
</evidence>
<sequence length="510" mass="56333">MREFAFSIKASYEKGLRPNSRIGLNAPYLTQSQGAKPSIYGMVPYEAMTQSISDATLTASSITKVFPFPQLIRGRSVTLLATADSIFEVDESDWSLSAVTLSGSITGSGLWHFIDMYDFWYLFNGTDIVYKTNIHSLEGGASTVYAVSTPAIQTGCYHRGRSIMGGLGSDFWSDSWLHILDRWKDALQPNVVVDETLSGNYILWSTIGGGDTLFALRPEILIDGYGKEAEGSIDSPRIMEYFKRNEMGFMPMPWQGTVRVVKPLGKNVIVYGDSGISALIQVTDPASTFGLQHIIDVGIAGRGAVGGTEKEHIFLDNAGFLWRLGVDLKLEKLDYQEYLINYLDVDMAISYDDIEDEYYICSASDNMILTRKGLGQGVETFSSLYNVAGSLVAIPTTISGRTSSIVVTDSFDLGLRGIKNLSFIDLGIVSTEDVEVAIDYKYNKASAFARTPYVTLNAEGWAYINTSGIEFRLVIKCDDYTKPKITYANVRYKRIDNREVRGLDASTSIT</sequence>
<protein>
    <submittedName>
        <fullName evidence="1">Uncharacterized protein</fullName>
    </submittedName>
</protein>
<reference evidence="1" key="1">
    <citation type="journal article" date="2015" name="Nature">
        <title>Complex archaea that bridge the gap between prokaryotes and eukaryotes.</title>
        <authorList>
            <person name="Spang A."/>
            <person name="Saw J.H."/>
            <person name="Jorgensen S.L."/>
            <person name="Zaremba-Niedzwiedzka K."/>
            <person name="Martijn J."/>
            <person name="Lind A.E."/>
            <person name="van Eijk R."/>
            <person name="Schleper C."/>
            <person name="Guy L."/>
            <person name="Ettema T.J."/>
        </authorList>
    </citation>
    <scope>NUCLEOTIDE SEQUENCE</scope>
</reference>
<dbReference type="AlphaFoldDB" id="A0A0F9RAA8"/>
<organism evidence="1">
    <name type="scientific">marine sediment metagenome</name>
    <dbReference type="NCBI Taxonomy" id="412755"/>
    <lineage>
        <taxon>unclassified sequences</taxon>
        <taxon>metagenomes</taxon>
        <taxon>ecological metagenomes</taxon>
    </lineage>
</organism>
<dbReference type="EMBL" id="LAZR01000971">
    <property type="protein sequence ID" value="KKN53450.1"/>
    <property type="molecule type" value="Genomic_DNA"/>
</dbReference>